<evidence type="ECO:0000313" key="1">
    <source>
        <dbReference type="EMBL" id="EED36451.1"/>
    </source>
</evidence>
<dbReference type="HOGENOM" id="CLU_2898863_0_0_6"/>
<dbReference type="EMBL" id="DS999411">
    <property type="protein sequence ID" value="EED36451.1"/>
    <property type="molecule type" value="Genomic_DNA"/>
</dbReference>
<keyword evidence="2" id="KW-1185">Reference proteome</keyword>
<protein>
    <submittedName>
        <fullName evidence="1">Uncharacterized protein</fullName>
    </submittedName>
</protein>
<dbReference type="Proteomes" id="UP000004699">
    <property type="component" value="Unassembled WGS sequence"/>
</dbReference>
<reference evidence="2" key="1">
    <citation type="journal article" date="2013" name="BMC Microbiol.">
        <title>Taxonomy and evolution of bacteriochlorophyll a-containing members of the OM60/NOR5 clade of marine gammaproteobacteria: description of Luminiphilus syltensis gen. nov., sp. nov., reclassification of Haliea rubra as Pseudohaliea rubra gen. nov., comb. nov., and emendation of Chromatocurvus halotolerans.</title>
        <authorList>
            <person name="Spring S."/>
            <person name="Riedel T."/>
            <person name="Sproer C."/>
            <person name="Yan S."/>
            <person name="Harder J."/>
            <person name="Fuchs B.M."/>
        </authorList>
    </citation>
    <scope>NUCLEOTIDE SEQUENCE [LARGE SCALE GENOMIC DNA]</scope>
    <source>
        <strain evidence="2">NOR51-B</strain>
    </source>
</reference>
<name>B8KYL1_9GAMM</name>
<dbReference type="OrthoDB" id="9809392at2"/>
<organism evidence="1 2">
    <name type="scientific">Luminiphilus syltensis NOR5-1B</name>
    <dbReference type="NCBI Taxonomy" id="565045"/>
    <lineage>
        <taxon>Bacteria</taxon>
        <taxon>Pseudomonadati</taxon>
        <taxon>Pseudomonadota</taxon>
        <taxon>Gammaproteobacteria</taxon>
        <taxon>Cellvibrionales</taxon>
        <taxon>Halieaceae</taxon>
        <taxon>Luminiphilus</taxon>
    </lineage>
</organism>
<proteinExistence type="predicted"/>
<gene>
    <name evidence="1" type="ORF">NOR51B_2402</name>
</gene>
<evidence type="ECO:0000313" key="2">
    <source>
        <dbReference type="Proteomes" id="UP000004699"/>
    </source>
</evidence>
<accession>B8KYL1</accession>
<sequence>MTVASASVDSYQPNATGRYSHTEKYLHRRLLNAELVDVEIHYDILRAERGNDVEGVIVCARR</sequence>
<dbReference type="RefSeq" id="WP_009021194.1">
    <property type="nucleotide sequence ID" value="NZ_DS999411.1"/>
</dbReference>
<dbReference type="AlphaFoldDB" id="B8KYL1"/>